<comment type="caution">
    <text evidence="5">The sequence shown here is derived from an EMBL/GenBank/DDBJ whole genome shotgun (WGS) entry which is preliminary data.</text>
</comment>
<evidence type="ECO:0000313" key="5">
    <source>
        <dbReference type="EMBL" id="KEY62454.1"/>
    </source>
</evidence>
<dbReference type="FunFam" id="2.40.100.10:FF:000055">
    <property type="entry name" value="Peptidyl-prolyl cis-trans isomerase"/>
    <property type="match status" value="1"/>
</dbReference>
<dbReference type="AlphaFoldDB" id="A0A084AAX5"/>
<dbReference type="InterPro" id="IPR002130">
    <property type="entry name" value="Cyclophilin-type_PPIase_dom"/>
</dbReference>
<dbReference type="CDD" id="cd00317">
    <property type="entry name" value="cyclophilin"/>
    <property type="match status" value="1"/>
</dbReference>
<dbReference type="InterPro" id="IPR044666">
    <property type="entry name" value="Cyclophilin_A-like"/>
</dbReference>
<evidence type="ECO:0000313" key="6">
    <source>
        <dbReference type="Proteomes" id="UP000028401"/>
    </source>
</evidence>
<name>A0A084AAX5_LACLC</name>
<dbReference type="Proteomes" id="UP000028401">
    <property type="component" value="Unassembled WGS sequence"/>
</dbReference>
<keyword evidence="3" id="KW-0812">Transmembrane</keyword>
<dbReference type="PRINTS" id="PR00153">
    <property type="entry name" value="CSAPPISMRASE"/>
</dbReference>
<keyword evidence="3" id="KW-0472">Membrane</keyword>
<comment type="similarity">
    <text evidence="2">Belongs to the cyclophilin-type PPIase family.</text>
</comment>
<proteinExistence type="inferred from homology"/>
<accession>A0A084AAX5</accession>
<keyword evidence="2 5" id="KW-0413">Isomerase</keyword>
<dbReference type="EMBL" id="AZSI01000048">
    <property type="protein sequence ID" value="KEY62454.1"/>
    <property type="molecule type" value="Genomic_DNA"/>
</dbReference>
<dbReference type="GeneID" id="61108688"/>
<dbReference type="SUPFAM" id="SSF50891">
    <property type="entry name" value="Cyclophilin-like"/>
    <property type="match status" value="1"/>
</dbReference>
<dbReference type="PANTHER" id="PTHR45625:SF16">
    <property type="entry name" value="PEPTIDYL-PROLYL CIS-TRANS ISOMERASE"/>
    <property type="match status" value="1"/>
</dbReference>
<reference evidence="5 6" key="1">
    <citation type="submission" date="2014-06" db="EMBL/GenBank/DDBJ databases">
        <title>Draft genome sequence of the putrescine producing strain Lactococcus lactis subsp cremoris GE214.</title>
        <authorList>
            <person name="Ladero V."/>
            <person name="Linares D.M."/>
            <person name="del Rio B."/>
            <person name="Mayo B."/>
            <person name="Martin M.C."/>
            <person name="Fernandez M."/>
            <person name="Alvarez M.A."/>
        </authorList>
    </citation>
    <scope>NUCLEOTIDE SEQUENCE [LARGE SCALE GENOMIC DNA]</scope>
    <source>
        <strain evidence="5 6">GE214</strain>
    </source>
</reference>
<dbReference type="InterPro" id="IPR029000">
    <property type="entry name" value="Cyclophilin-like_dom_sf"/>
</dbReference>
<feature type="domain" description="PPIase cyclophilin-type" evidence="4">
    <location>
        <begin position="94"/>
        <end position="271"/>
    </location>
</feature>
<keyword evidence="3" id="KW-1133">Transmembrane helix</keyword>
<evidence type="ECO:0000259" key="4">
    <source>
        <dbReference type="PROSITE" id="PS50072"/>
    </source>
</evidence>
<dbReference type="PROSITE" id="PS50072">
    <property type="entry name" value="CSA_PPIASE_2"/>
    <property type="match status" value="1"/>
</dbReference>
<protein>
    <recommendedName>
        <fullName evidence="2">Peptidyl-prolyl cis-trans isomerase</fullName>
        <shortName evidence="2">PPIase</shortName>
        <ecNumber evidence="2">5.2.1.8</ecNumber>
    </recommendedName>
</protein>
<feature type="transmembrane region" description="Helical" evidence="3">
    <location>
        <begin position="9"/>
        <end position="30"/>
    </location>
</feature>
<dbReference type="EC" id="5.2.1.8" evidence="2"/>
<keyword evidence="2" id="KW-0697">Rotamase</keyword>
<evidence type="ECO:0000256" key="2">
    <source>
        <dbReference type="RuleBase" id="RU363019"/>
    </source>
</evidence>
<dbReference type="PATRIC" id="fig|1415168.3.peg.1690"/>
<comment type="function">
    <text evidence="1 2">PPIases accelerate the folding of proteins. It catalyzes the cis-trans isomerization of proline imidic peptide bonds in oligopeptides.</text>
</comment>
<dbReference type="RefSeq" id="WP_021036712.1">
    <property type="nucleotide sequence ID" value="NZ_AZSI01000048.1"/>
</dbReference>
<sequence length="277" mass="30042">MNTNKKNNTILFTIFGIVLIVVVGLLVFFANRPKTDDSSASSTNTSSSSQKVNYPTNYTLNAAVKNSSTALNDLTLPQLSTTVGEDEAEVQIKTSAGNINIKLFPKLAPNAVQNFLVLAKHGYYKNNEFFRVIKDFMIQSGDPSNKGTGTASIFGGKTFDTEISNQLYNIRGALALANTGQASSSSSQFFIVQNPQDMTSQIQDKSKYPQKIIDAYKKGGYPSLDGSYTVFGQVISGMDVVDKIAKADVKTNSSGESSAPIDPVKIKSVKILKDWKF</sequence>
<dbReference type="PANTHER" id="PTHR45625">
    <property type="entry name" value="PEPTIDYL-PROLYL CIS-TRANS ISOMERASE-RELATED"/>
    <property type="match status" value="1"/>
</dbReference>
<dbReference type="Pfam" id="PF00160">
    <property type="entry name" value="Pro_isomerase"/>
    <property type="match status" value="1"/>
</dbReference>
<evidence type="ECO:0000256" key="3">
    <source>
        <dbReference type="SAM" id="Phobius"/>
    </source>
</evidence>
<dbReference type="GO" id="GO:0003755">
    <property type="term" value="F:peptidyl-prolyl cis-trans isomerase activity"/>
    <property type="evidence" value="ECO:0007669"/>
    <property type="project" value="UniProtKB-UniRule"/>
</dbReference>
<organism evidence="5 6">
    <name type="scientific">Lactococcus cremoris subsp. cremoris GE214</name>
    <dbReference type="NCBI Taxonomy" id="1415168"/>
    <lineage>
        <taxon>Bacteria</taxon>
        <taxon>Bacillati</taxon>
        <taxon>Bacillota</taxon>
        <taxon>Bacilli</taxon>
        <taxon>Lactobacillales</taxon>
        <taxon>Streptococcaceae</taxon>
        <taxon>Lactococcus</taxon>
        <taxon>Lactococcus cremoris subsp. cremoris</taxon>
    </lineage>
</organism>
<comment type="catalytic activity">
    <reaction evidence="2">
        <text>[protein]-peptidylproline (omega=180) = [protein]-peptidylproline (omega=0)</text>
        <dbReference type="Rhea" id="RHEA:16237"/>
        <dbReference type="Rhea" id="RHEA-COMP:10747"/>
        <dbReference type="Rhea" id="RHEA-COMP:10748"/>
        <dbReference type="ChEBI" id="CHEBI:83833"/>
        <dbReference type="ChEBI" id="CHEBI:83834"/>
        <dbReference type="EC" id="5.2.1.8"/>
    </reaction>
</comment>
<evidence type="ECO:0000256" key="1">
    <source>
        <dbReference type="ARBA" id="ARBA00002388"/>
    </source>
</evidence>
<dbReference type="Gene3D" id="2.40.100.10">
    <property type="entry name" value="Cyclophilin-like"/>
    <property type="match status" value="1"/>
</dbReference>
<gene>
    <name evidence="5" type="ORF">U725_01617</name>
</gene>